<dbReference type="InterPro" id="IPR011322">
    <property type="entry name" value="N-reg_PII-like_a/b"/>
</dbReference>
<name>A0A379TVE6_SALDZ</name>
<feature type="transmembrane region" description="Helical" evidence="1">
    <location>
        <begin position="103"/>
        <end position="125"/>
    </location>
</feature>
<dbReference type="Proteomes" id="UP000254633">
    <property type="component" value="Unassembled WGS sequence"/>
</dbReference>
<keyword evidence="1" id="KW-1133">Transmembrane helix</keyword>
<evidence type="ECO:0000259" key="2">
    <source>
        <dbReference type="Pfam" id="PF09413"/>
    </source>
</evidence>
<keyword evidence="1" id="KW-0472">Membrane</keyword>
<organism evidence="3 4">
    <name type="scientific">Salmonella diarizonae</name>
    <dbReference type="NCBI Taxonomy" id="59204"/>
    <lineage>
        <taxon>Bacteria</taxon>
        <taxon>Pseudomonadati</taxon>
        <taxon>Pseudomonadota</taxon>
        <taxon>Gammaproteobacteria</taxon>
        <taxon>Enterobacterales</taxon>
        <taxon>Enterobacteriaceae</taxon>
        <taxon>Salmonella</taxon>
    </lineage>
</organism>
<sequence>MWNIHPERGEFRLLEQFLSPLDARIVAGRLVSEGIEVMLLDEHMVWNNLLQSQAVGGVKLLVKQHDLEAARRVMGDIRLGHWCPDKVNQDEAVRESRAACLRWARWLLSAVMIVFLFILPVIALFRRVFE</sequence>
<dbReference type="AlphaFoldDB" id="A0A379TVE6"/>
<accession>A0A379TVE6</accession>
<keyword evidence="1" id="KW-0812">Transmembrane</keyword>
<feature type="domain" description="DUF2007" evidence="2">
    <location>
        <begin position="19"/>
        <end position="76"/>
    </location>
</feature>
<evidence type="ECO:0000313" key="3">
    <source>
        <dbReference type="EMBL" id="SUG54383.1"/>
    </source>
</evidence>
<reference evidence="3 4" key="1">
    <citation type="submission" date="2018-06" db="EMBL/GenBank/DDBJ databases">
        <authorList>
            <consortium name="Pathogen Informatics"/>
            <person name="Doyle S."/>
        </authorList>
    </citation>
    <scope>NUCLEOTIDE SEQUENCE [LARGE SCALE GENOMIC DNA]</scope>
    <source>
        <strain evidence="3 4">NCTC10060</strain>
    </source>
</reference>
<dbReference type="Gene3D" id="3.30.70.790">
    <property type="entry name" value="UreE, C-terminal domain"/>
    <property type="match status" value="1"/>
</dbReference>
<dbReference type="RefSeq" id="WP_136058115.1">
    <property type="nucleotide sequence ID" value="NZ_DACWWF010000001.1"/>
</dbReference>
<dbReference type="Pfam" id="PF09413">
    <property type="entry name" value="DUF2007"/>
    <property type="match status" value="1"/>
</dbReference>
<dbReference type="InterPro" id="IPR018551">
    <property type="entry name" value="DUF2007"/>
</dbReference>
<dbReference type="SUPFAM" id="SSF54913">
    <property type="entry name" value="GlnB-like"/>
    <property type="match status" value="1"/>
</dbReference>
<evidence type="ECO:0000313" key="4">
    <source>
        <dbReference type="Proteomes" id="UP000254633"/>
    </source>
</evidence>
<dbReference type="EMBL" id="UGXH01000003">
    <property type="protein sequence ID" value="SUG54383.1"/>
    <property type="molecule type" value="Genomic_DNA"/>
</dbReference>
<proteinExistence type="predicted"/>
<protein>
    <recommendedName>
        <fullName evidence="2">DUF2007 domain-containing protein</fullName>
    </recommendedName>
</protein>
<gene>
    <name evidence="3" type="ORF">NCTC10060_01472</name>
</gene>
<evidence type="ECO:0000256" key="1">
    <source>
        <dbReference type="SAM" id="Phobius"/>
    </source>
</evidence>